<dbReference type="GeneID" id="75110346"/>
<dbReference type="Proteomes" id="UP000197424">
    <property type="component" value="Chromosome"/>
</dbReference>
<reference evidence="9" key="1">
    <citation type="submission" date="2017-06" db="EMBL/GenBank/DDBJ databases">
        <title>Whole genome sequence of Laribacter hongkongensis LHGZ1.</title>
        <authorList>
            <person name="Chen D."/>
            <person name="Wu H."/>
            <person name="Chen J."/>
        </authorList>
    </citation>
    <scope>NUCLEOTIDE SEQUENCE [LARGE SCALE GENOMIC DNA]</scope>
    <source>
        <strain evidence="9">LHGZ1</strain>
    </source>
</reference>
<dbReference type="GO" id="GO:0016020">
    <property type="term" value="C:membrane"/>
    <property type="evidence" value="ECO:0007669"/>
    <property type="project" value="InterPro"/>
</dbReference>
<dbReference type="PANTHER" id="PTHR35936">
    <property type="entry name" value="MEMBRANE-BOUND LYTIC MUREIN TRANSGLYCOSYLASE F"/>
    <property type="match status" value="1"/>
</dbReference>
<dbReference type="Gene3D" id="3.40.190.10">
    <property type="entry name" value="Periplasmic binding protein-like II"/>
    <property type="match status" value="2"/>
</dbReference>
<name>A0A248LFR5_9NEIS</name>
<protein>
    <submittedName>
        <fullName evidence="8">ABC transporter substrate-binding protein</fullName>
    </submittedName>
</protein>
<comment type="subcellular location">
    <subcellularLocation>
        <location evidence="1">Cell envelope</location>
    </subcellularLocation>
</comment>
<evidence type="ECO:0000256" key="5">
    <source>
        <dbReference type="SAM" id="SignalP"/>
    </source>
</evidence>
<dbReference type="Pfam" id="PF00497">
    <property type="entry name" value="SBP_bac_3"/>
    <property type="match status" value="1"/>
</dbReference>
<dbReference type="PANTHER" id="PTHR35936:SF17">
    <property type="entry name" value="ARGININE-BINDING EXTRACELLULAR PROTEIN ARTP"/>
    <property type="match status" value="1"/>
</dbReference>
<organism evidence="8 9">
    <name type="scientific">Laribacter hongkongensis</name>
    <dbReference type="NCBI Taxonomy" id="168471"/>
    <lineage>
        <taxon>Bacteria</taxon>
        <taxon>Pseudomonadati</taxon>
        <taxon>Pseudomonadota</taxon>
        <taxon>Betaproteobacteria</taxon>
        <taxon>Neisseriales</taxon>
        <taxon>Aquaspirillaceae</taxon>
        <taxon>Laribacter</taxon>
    </lineage>
</organism>
<dbReference type="OrthoDB" id="368476at2"/>
<feature type="domain" description="Solute-binding protein family 3/N-terminal" evidence="6">
    <location>
        <begin position="40"/>
        <end position="263"/>
    </location>
</feature>
<evidence type="ECO:0000256" key="1">
    <source>
        <dbReference type="ARBA" id="ARBA00004196"/>
    </source>
</evidence>
<feature type="signal peptide" evidence="5">
    <location>
        <begin position="1"/>
        <end position="24"/>
    </location>
</feature>
<evidence type="ECO:0000313" key="8">
    <source>
        <dbReference type="EMBL" id="ASJ23660.1"/>
    </source>
</evidence>
<dbReference type="InterPro" id="IPR001638">
    <property type="entry name" value="Solute-binding_3/MltF_N"/>
</dbReference>
<dbReference type="OMA" id="TIPWWEN"/>
<dbReference type="SMART" id="SM00079">
    <property type="entry name" value="PBPe"/>
    <property type="match status" value="1"/>
</dbReference>
<dbReference type="GO" id="GO:0030313">
    <property type="term" value="C:cell envelope"/>
    <property type="evidence" value="ECO:0007669"/>
    <property type="project" value="UniProtKB-SubCell"/>
</dbReference>
<comment type="similarity">
    <text evidence="2 4">Belongs to the bacterial solute-binding protein 3 family.</text>
</comment>
<dbReference type="AlphaFoldDB" id="A0A248LFR5"/>
<evidence type="ECO:0000256" key="3">
    <source>
        <dbReference type="ARBA" id="ARBA00022729"/>
    </source>
</evidence>
<dbReference type="PROSITE" id="PS51257">
    <property type="entry name" value="PROKAR_LIPOPROTEIN"/>
    <property type="match status" value="1"/>
</dbReference>
<dbReference type="InterPro" id="IPR018313">
    <property type="entry name" value="SBP_3_CS"/>
</dbReference>
<dbReference type="EMBL" id="CP022115">
    <property type="protein sequence ID" value="ASJ23660.1"/>
    <property type="molecule type" value="Genomic_DNA"/>
</dbReference>
<gene>
    <name evidence="8" type="ORF">LHGZ1_0829</name>
</gene>
<dbReference type="SMART" id="SM00062">
    <property type="entry name" value="PBPb"/>
    <property type="match status" value="1"/>
</dbReference>
<evidence type="ECO:0000256" key="4">
    <source>
        <dbReference type="RuleBase" id="RU003744"/>
    </source>
</evidence>
<evidence type="ECO:0000259" key="6">
    <source>
        <dbReference type="SMART" id="SM00062"/>
    </source>
</evidence>
<dbReference type="PROSITE" id="PS01039">
    <property type="entry name" value="SBP_BACTERIAL_3"/>
    <property type="match status" value="1"/>
</dbReference>
<accession>A0A248LFR5</accession>
<evidence type="ECO:0000259" key="7">
    <source>
        <dbReference type="SMART" id="SM00079"/>
    </source>
</evidence>
<dbReference type="CDD" id="cd13624">
    <property type="entry name" value="PBP2_Arg_Lys_His"/>
    <property type="match status" value="1"/>
</dbReference>
<evidence type="ECO:0000313" key="9">
    <source>
        <dbReference type="Proteomes" id="UP000197424"/>
    </source>
</evidence>
<feature type="chain" id="PRO_5044379154" evidence="5">
    <location>
        <begin position="25"/>
        <end position="263"/>
    </location>
</feature>
<sequence>MKQWLKWVTVAAALALTACGGSKPAEDQAAQGTQPAAEKTYKVGVNAAFAPFESVDSSGKMQGFDIELAQAVADAAGIKVEMVNTPWEGIFAGLDNGDQDLLVSAITITGERKASMDFTEPYFEATQLVVLPKGKTLDSTDALRNMKVSVLTGSTGDTVAQKLMGATSTNIKRFETLPLALKELENGGVEACIGDNGVVANYVANNSGTEFTVIDNLEFDKEYYGMAVRKGNAELLEKLNGGIRQIRDNGTYDQIYQKYFGKL</sequence>
<keyword evidence="3 5" id="KW-0732">Signal</keyword>
<dbReference type="InterPro" id="IPR001320">
    <property type="entry name" value="Iontro_rcpt_C"/>
</dbReference>
<dbReference type="RefSeq" id="WP_012696336.1">
    <property type="nucleotide sequence ID" value="NZ_CP022115.1"/>
</dbReference>
<feature type="domain" description="Ionotropic glutamate receptor C-terminal" evidence="7">
    <location>
        <begin position="40"/>
        <end position="262"/>
    </location>
</feature>
<evidence type="ECO:0000256" key="2">
    <source>
        <dbReference type="ARBA" id="ARBA00010333"/>
    </source>
</evidence>
<dbReference type="GO" id="GO:0015276">
    <property type="term" value="F:ligand-gated monoatomic ion channel activity"/>
    <property type="evidence" value="ECO:0007669"/>
    <property type="project" value="InterPro"/>
</dbReference>
<proteinExistence type="inferred from homology"/>
<dbReference type="SUPFAM" id="SSF53850">
    <property type="entry name" value="Periplasmic binding protein-like II"/>
    <property type="match status" value="1"/>
</dbReference>